<dbReference type="OrthoDB" id="4162222at2"/>
<organism evidence="1 2">
    <name type="scientific">Streptomyces regalis</name>
    <dbReference type="NCBI Taxonomy" id="68262"/>
    <lineage>
        <taxon>Bacteria</taxon>
        <taxon>Bacillati</taxon>
        <taxon>Actinomycetota</taxon>
        <taxon>Actinomycetes</taxon>
        <taxon>Kitasatosporales</taxon>
        <taxon>Streptomycetaceae</taxon>
        <taxon>Streptomyces</taxon>
    </lineage>
</organism>
<name>A0A101J6Y1_9ACTN</name>
<sequence length="259" mass="28451">MTIDFSSCLPELAGRGLLPASYRSAFVVGSLARGWANAASDVDIYVIGDAPWPGPVSSAIRVSLSHPEVPTESWYVADRRWELKYWTTGQLDEILTKVSWDSFETTVPIGQLLSRDEEQLLERLLYCRPLDGEDWVAGQQELIRTSAFGASVVSYCLTNADDFVDDALGQLAEGDTASAVLSARAAFGHAVDGLLASQGECNRLVKWRARRMLAARPEALSFERYWAVETMAGFDAAAPEKWVRDVVALCKSLSLQVEV</sequence>
<protein>
    <recommendedName>
        <fullName evidence="3">Polymerase nucleotidyl transferase domain-containing protein</fullName>
    </recommendedName>
</protein>
<evidence type="ECO:0008006" key="3">
    <source>
        <dbReference type="Google" id="ProtNLM"/>
    </source>
</evidence>
<dbReference type="InterPro" id="IPR043519">
    <property type="entry name" value="NT_sf"/>
</dbReference>
<dbReference type="RefSeq" id="WP_062714545.1">
    <property type="nucleotide sequence ID" value="NZ_LLZG01000410.1"/>
</dbReference>
<evidence type="ECO:0000313" key="2">
    <source>
        <dbReference type="Proteomes" id="UP000053923"/>
    </source>
</evidence>
<gene>
    <name evidence="1" type="ORF">ADL12_45260</name>
</gene>
<evidence type="ECO:0000313" key="1">
    <source>
        <dbReference type="EMBL" id="KUL21338.1"/>
    </source>
</evidence>
<dbReference type="Proteomes" id="UP000053923">
    <property type="component" value="Unassembled WGS sequence"/>
</dbReference>
<comment type="caution">
    <text evidence="1">The sequence shown here is derived from an EMBL/GenBank/DDBJ whole genome shotgun (WGS) entry which is preliminary data.</text>
</comment>
<dbReference type="AlphaFoldDB" id="A0A101J6Y1"/>
<dbReference type="SUPFAM" id="SSF81301">
    <property type="entry name" value="Nucleotidyltransferase"/>
    <property type="match status" value="1"/>
</dbReference>
<dbReference type="EMBL" id="LLZG01000410">
    <property type="protein sequence ID" value="KUL21338.1"/>
    <property type="molecule type" value="Genomic_DNA"/>
</dbReference>
<keyword evidence="2" id="KW-1185">Reference proteome</keyword>
<reference evidence="2" key="1">
    <citation type="submission" date="2015-10" db="EMBL/GenBank/DDBJ databases">
        <authorList>
            <person name="Ju K.-S."/>
            <person name="Doroghazi J.R."/>
            <person name="Metcalf W.W."/>
        </authorList>
    </citation>
    <scope>NUCLEOTIDE SEQUENCE [LARGE SCALE GENOMIC DNA]</scope>
    <source>
        <strain evidence="2">NRRL 3151</strain>
    </source>
</reference>
<accession>A0A101J6Y1</accession>
<proteinExistence type="predicted"/>